<keyword evidence="2" id="KW-0175">Coiled coil</keyword>
<feature type="compositionally biased region" description="Basic residues" evidence="3">
    <location>
        <begin position="47"/>
        <end position="182"/>
    </location>
</feature>
<dbReference type="InterPro" id="IPR011989">
    <property type="entry name" value="ARM-like"/>
</dbReference>
<evidence type="ECO:0000256" key="3">
    <source>
        <dbReference type="SAM" id="MobiDB-lite"/>
    </source>
</evidence>
<comment type="similarity">
    <text evidence="1">Belongs to the formin homology family. Diaphanous subfamily.</text>
</comment>
<comment type="caution">
    <text evidence="6">The sequence shown here is derived from an EMBL/GenBank/DDBJ whole genome shotgun (WGS) entry which is preliminary data.</text>
</comment>
<evidence type="ECO:0000256" key="2">
    <source>
        <dbReference type="ARBA" id="ARBA00023054"/>
    </source>
</evidence>
<dbReference type="GO" id="GO:0030041">
    <property type="term" value="P:actin filament polymerization"/>
    <property type="evidence" value="ECO:0007669"/>
    <property type="project" value="TreeGrafter"/>
</dbReference>
<accession>A0AAD8ZVK9</accession>
<feature type="domain" description="FH2" evidence="5">
    <location>
        <begin position="845"/>
        <end position="1257"/>
    </location>
</feature>
<dbReference type="Gene3D" id="1.10.238.150">
    <property type="entry name" value="Formin, FH3 diaphanous domain"/>
    <property type="match status" value="1"/>
</dbReference>
<dbReference type="Pfam" id="PF06367">
    <property type="entry name" value="Drf_FH3"/>
    <property type="match status" value="1"/>
</dbReference>
<evidence type="ECO:0008006" key="8">
    <source>
        <dbReference type="Google" id="ProtNLM"/>
    </source>
</evidence>
<feature type="region of interest" description="Disordered" evidence="3">
    <location>
        <begin position="767"/>
        <end position="828"/>
    </location>
</feature>
<feature type="compositionally biased region" description="Basic residues" evidence="3">
    <location>
        <begin position="15"/>
        <end position="24"/>
    </location>
</feature>
<dbReference type="InterPro" id="IPR051412">
    <property type="entry name" value="Formin_Homology_Diaphanous_sf"/>
</dbReference>
<dbReference type="PROSITE" id="PS51232">
    <property type="entry name" value="GBD_FH3"/>
    <property type="match status" value="1"/>
</dbReference>
<dbReference type="SMART" id="SM01140">
    <property type="entry name" value="Drf_GBD"/>
    <property type="match status" value="1"/>
</dbReference>
<proteinExistence type="inferred from homology"/>
<dbReference type="InterPro" id="IPR014768">
    <property type="entry name" value="GBD/FH3_dom"/>
</dbReference>
<feature type="domain" description="GBD/FH3" evidence="4">
    <location>
        <begin position="228"/>
        <end position="691"/>
    </location>
</feature>
<evidence type="ECO:0000313" key="6">
    <source>
        <dbReference type="EMBL" id="KAK1806094.1"/>
    </source>
</evidence>
<dbReference type="InterPro" id="IPR010472">
    <property type="entry name" value="FH3_dom"/>
</dbReference>
<dbReference type="InterPro" id="IPR015425">
    <property type="entry name" value="FH2_Formin"/>
</dbReference>
<reference evidence="6" key="1">
    <citation type="submission" date="2023-03" db="EMBL/GenBank/DDBJ databases">
        <title>Electrophorus voltai genome.</title>
        <authorList>
            <person name="Bian C."/>
        </authorList>
    </citation>
    <scope>NUCLEOTIDE SEQUENCE</scope>
    <source>
        <strain evidence="6">CB-2022</strain>
        <tissue evidence="6">Muscle</tissue>
    </source>
</reference>
<dbReference type="InterPro" id="IPR042201">
    <property type="entry name" value="FH2_Formin_sf"/>
</dbReference>
<dbReference type="PANTHER" id="PTHR45691">
    <property type="entry name" value="PROTEIN DIAPHANOUS"/>
    <property type="match status" value="1"/>
</dbReference>
<feature type="region of interest" description="Disordered" evidence="3">
    <location>
        <begin position="198"/>
        <end position="219"/>
    </location>
</feature>
<dbReference type="SUPFAM" id="SSF48371">
    <property type="entry name" value="ARM repeat"/>
    <property type="match status" value="2"/>
</dbReference>
<dbReference type="SUPFAM" id="SSF101447">
    <property type="entry name" value="Formin homology 2 domain (FH2 domain)"/>
    <property type="match status" value="1"/>
</dbReference>
<feature type="region of interest" description="Disordered" evidence="3">
    <location>
        <begin position="1"/>
        <end position="182"/>
    </location>
</feature>
<protein>
    <recommendedName>
        <fullName evidence="8">Diaphanous-related formin 3</fullName>
    </recommendedName>
</protein>
<dbReference type="Pfam" id="PF02181">
    <property type="entry name" value="FH2"/>
    <property type="match status" value="1"/>
</dbReference>
<dbReference type="EMBL" id="JAROKS010000002">
    <property type="protein sequence ID" value="KAK1806094.1"/>
    <property type="molecule type" value="Genomic_DNA"/>
</dbReference>
<keyword evidence="7" id="KW-1185">Reference proteome</keyword>
<dbReference type="InterPro" id="IPR010473">
    <property type="entry name" value="GTPase-bd"/>
</dbReference>
<feature type="compositionally biased region" description="Acidic residues" evidence="3">
    <location>
        <begin position="360"/>
        <end position="375"/>
    </location>
</feature>
<dbReference type="GO" id="GO:0005884">
    <property type="term" value="C:actin filament"/>
    <property type="evidence" value="ECO:0007669"/>
    <property type="project" value="TreeGrafter"/>
</dbReference>
<gene>
    <name evidence="6" type="ORF">P4O66_012804</name>
</gene>
<dbReference type="SMART" id="SM01139">
    <property type="entry name" value="Drf_FH3"/>
    <property type="match status" value="1"/>
</dbReference>
<organism evidence="6 7">
    <name type="scientific">Electrophorus voltai</name>
    <dbReference type="NCBI Taxonomy" id="2609070"/>
    <lineage>
        <taxon>Eukaryota</taxon>
        <taxon>Metazoa</taxon>
        <taxon>Chordata</taxon>
        <taxon>Craniata</taxon>
        <taxon>Vertebrata</taxon>
        <taxon>Euteleostomi</taxon>
        <taxon>Actinopterygii</taxon>
        <taxon>Neopterygii</taxon>
        <taxon>Teleostei</taxon>
        <taxon>Ostariophysi</taxon>
        <taxon>Gymnotiformes</taxon>
        <taxon>Gymnotoidei</taxon>
        <taxon>Gymnotidae</taxon>
        <taxon>Electrophorus</taxon>
    </lineage>
</organism>
<dbReference type="Pfam" id="PF06371">
    <property type="entry name" value="Drf_GBD"/>
    <property type="match status" value="2"/>
</dbReference>
<dbReference type="InterPro" id="IPR016024">
    <property type="entry name" value="ARM-type_fold"/>
</dbReference>
<evidence type="ECO:0000256" key="1">
    <source>
        <dbReference type="ARBA" id="ARBA00008214"/>
    </source>
</evidence>
<dbReference type="Gene3D" id="6.10.30.30">
    <property type="match status" value="1"/>
</dbReference>
<dbReference type="Gene3D" id="1.20.58.2220">
    <property type="entry name" value="Formin, FH2 domain"/>
    <property type="match status" value="1"/>
</dbReference>
<sequence length="1257" mass="141993">MDNGHQRHDSNGHGRGNKVNRKKAFAVGPSCGTEEGEKKPKFVRNPPRTHYHSQVRNPPRTHYHSQVRNPPRTHYHSQVRNPPRTHYHSQVRNPPRTHYHSQVRNPPRTHYHSQVRNPPRTHYHSQVRNPPRTHYHSQVRNPPRTHYHSQVRNPPRTHYHSQVRNPPRTHYHSQVRNPPRTHYHSQMDRFASIRMPGTKKERPHLPHVTKPTGASDWSNSSEFEALSSRITSEKEILALFEKMMEDMNLNEDKRAPLREKDLSMKREMVLQYVITAAKTGSLRSSCHQISPQEFLTELKSGATDERLFACLDSLRVSLTSNPVRPAADCLTWADQSSGICSHGHNGGMRRRGRERQREDDKDDDDDDDDEDDDDSLGASHHHPLILGEKLVSLMFSARRSRDSVIFAKGAWKSLLIAVLLVVGSERSAVHWVQSFGHEGLGLLLDILDRLLLKKHQEKVDKKNQYKVIQCLRAFMNNKYGLERILGEEKSLVLLAQATDPCQPATMTDVVKLLSAICIVGEENTLEKVLEAITAAGERTGTSRFGPIVQGLSDRSVQLKVSCMQLINALVTSPDELDFRLHIRNEFMRCGLREMLPTLGAVRNEALDIQLKVFEEHKEEDMIEFSHRLEDIKRDVFNVVYSMVRDTAAETHFVSVLQHLMLIRNDYFVRPLYFKIIDECVSQIVLHRTGTDPDFSYRKRLDVDFSHLLEVCVDKARADEYEQKALEFAQKFDEEVLGRQDALAQLLKKDQVITTLQTELQALKSGVSVGTPGVQSVPSCPSSSFLPPTPPPPPPFSGVPPPPPPPLPPGSASMPGAPPPPPPPPLGLGGLTAVPLQHVLPFGLQPKKEFKPETSMKRLNWAKICPQEMSESCFWVHANEGSYEDEDVLCRLAFVFGSRRHGQSMRIRFLYVSPQLYTSNCPAHSVYPPGGSGAWLWETLSGGLALAGRAGLHRHSATLVQLQAGANNALSVNVQGGTRDVAVGTRVPVCGSVCAGRQEEQELDEKRSVKKRIKELKLLDQKMAQNLSIFLGSFRMPYEEIRRIIVEVDEEQLTESMIQSLVKHLPDQKQLNELAKYKNEYASLCEPEQFGVVMSGVKRLRPRLNSILFRLQFEEQASHLRLEMLGVKAACEEVMRSKAFSRLLEIVLLTGNYMNAGSRNAQSYGFDLSSLCKLRDTKSVDQKSTLLHFLAEVCEEKYPDVLKFTDDLQHVDRASRGALVNPETQYTVVRNSSQSSLGCVSVCWLAGVLTRRPAVSAV</sequence>
<dbReference type="SMART" id="SM00498">
    <property type="entry name" value="FH2"/>
    <property type="match status" value="1"/>
</dbReference>
<dbReference type="GO" id="GO:0031267">
    <property type="term" value="F:small GTPase binding"/>
    <property type="evidence" value="ECO:0007669"/>
    <property type="project" value="InterPro"/>
</dbReference>
<dbReference type="PROSITE" id="PS51444">
    <property type="entry name" value="FH2"/>
    <property type="match status" value="1"/>
</dbReference>
<dbReference type="Gene3D" id="1.25.10.10">
    <property type="entry name" value="Leucine-rich Repeat Variant"/>
    <property type="match status" value="1"/>
</dbReference>
<feature type="compositionally biased region" description="Pro residues" evidence="3">
    <location>
        <begin position="815"/>
        <end position="825"/>
    </location>
</feature>
<dbReference type="Proteomes" id="UP001239994">
    <property type="component" value="Unassembled WGS sequence"/>
</dbReference>
<dbReference type="InterPro" id="IPR044933">
    <property type="entry name" value="DIA_GBD_sf"/>
</dbReference>
<feature type="region of interest" description="Disordered" evidence="3">
    <location>
        <begin position="341"/>
        <end position="380"/>
    </location>
</feature>
<feature type="compositionally biased region" description="Pro residues" evidence="3">
    <location>
        <begin position="786"/>
        <end position="808"/>
    </location>
</feature>
<dbReference type="GO" id="GO:0003779">
    <property type="term" value="F:actin binding"/>
    <property type="evidence" value="ECO:0007669"/>
    <property type="project" value="InterPro"/>
</dbReference>
<dbReference type="Gene3D" id="1.10.20.40">
    <property type="entry name" value="Formin, diaphanous GTPase-binding domain"/>
    <property type="match status" value="1"/>
</dbReference>
<evidence type="ECO:0000259" key="4">
    <source>
        <dbReference type="PROSITE" id="PS51232"/>
    </source>
</evidence>
<feature type="compositionally biased region" description="Basic and acidic residues" evidence="3">
    <location>
        <begin position="1"/>
        <end position="12"/>
    </location>
</feature>
<name>A0AAD8ZVK9_9TELE</name>
<evidence type="ECO:0000259" key="5">
    <source>
        <dbReference type="PROSITE" id="PS51444"/>
    </source>
</evidence>
<dbReference type="PANTHER" id="PTHR45691:SF9">
    <property type="entry name" value="PROTEIN DIAPHANOUS HOMOLOG 3"/>
    <property type="match status" value="1"/>
</dbReference>
<dbReference type="AlphaFoldDB" id="A0AAD8ZVK9"/>
<evidence type="ECO:0000313" key="7">
    <source>
        <dbReference type="Proteomes" id="UP001239994"/>
    </source>
</evidence>